<name>A0A2P2QGB0_RHIMU</name>
<proteinExistence type="predicted"/>
<protein>
    <submittedName>
        <fullName evidence="1">Uncharacterized protein</fullName>
    </submittedName>
</protein>
<accession>A0A2P2QGB0</accession>
<organism evidence="1">
    <name type="scientific">Rhizophora mucronata</name>
    <name type="common">Asiatic mangrove</name>
    <dbReference type="NCBI Taxonomy" id="61149"/>
    <lineage>
        <taxon>Eukaryota</taxon>
        <taxon>Viridiplantae</taxon>
        <taxon>Streptophyta</taxon>
        <taxon>Embryophyta</taxon>
        <taxon>Tracheophyta</taxon>
        <taxon>Spermatophyta</taxon>
        <taxon>Magnoliopsida</taxon>
        <taxon>eudicotyledons</taxon>
        <taxon>Gunneridae</taxon>
        <taxon>Pentapetalae</taxon>
        <taxon>rosids</taxon>
        <taxon>fabids</taxon>
        <taxon>Malpighiales</taxon>
        <taxon>Rhizophoraceae</taxon>
        <taxon>Rhizophora</taxon>
    </lineage>
</organism>
<dbReference type="EMBL" id="GGEC01085492">
    <property type="protein sequence ID" value="MBX65976.1"/>
    <property type="molecule type" value="Transcribed_RNA"/>
</dbReference>
<evidence type="ECO:0000313" key="1">
    <source>
        <dbReference type="EMBL" id="MBX65976.1"/>
    </source>
</evidence>
<sequence>MFINFSFKPTYDFDE</sequence>
<reference evidence="1" key="1">
    <citation type="submission" date="2018-02" db="EMBL/GenBank/DDBJ databases">
        <title>Rhizophora mucronata_Transcriptome.</title>
        <authorList>
            <person name="Meera S.P."/>
            <person name="Sreeshan A."/>
            <person name="Augustine A."/>
        </authorList>
    </citation>
    <scope>NUCLEOTIDE SEQUENCE</scope>
    <source>
        <tissue evidence="1">Leaf</tissue>
    </source>
</reference>